<dbReference type="PANTHER" id="PTHR30055:SF151">
    <property type="entry name" value="TRANSCRIPTIONAL REGULATORY PROTEIN"/>
    <property type="match status" value="1"/>
</dbReference>
<gene>
    <name evidence="7" type="ORF">SAMN04489751_2833</name>
</gene>
<keyword evidence="3" id="KW-0804">Transcription</keyword>
<name>A0A1H1UZA8_BRESA</name>
<evidence type="ECO:0000256" key="5">
    <source>
        <dbReference type="SAM" id="MobiDB-lite"/>
    </source>
</evidence>
<dbReference type="EMBL" id="LT629739">
    <property type="protein sequence ID" value="SDS77446.1"/>
    <property type="molecule type" value="Genomic_DNA"/>
</dbReference>
<evidence type="ECO:0000256" key="4">
    <source>
        <dbReference type="PROSITE-ProRule" id="PRU00335"/>
    </source>
</evidence>
<keyword evidence="1" id="KW-0805">Transcription regulation</keyword>
<dbReference type="InterPro" id="IPR050109">
    <property type="entry name" value="HTH-type_TetR-like_transc_reg"/>
</dbReference>
<dbReference type="PRINTS" id="PR00455">
    <property type="entry name" value="HTHTETR"/>
</dbReference>
<evidence type="ECO:0000256" key="2">
    <source>
        <dbReference type="ARBA" id="ARBA00023125"/>
    </source>
</evidence>
<dbReference type="Gene3D" id="1.10.357.10">
    <property type="entry name" value="Tetracycline Repressor, domain 2"/>
    <property type="match status" value="1"/>
</dbReference>
<dbReference type="GO" id="GO:0000976">
    <property type="term" value="F:transcription cis-regulatory region binding"/>
    <property type="evidence" value="ECO:0007669"/>
    <property type="project" value="TreeGrafter"/>
</dbReference>
<accession>A0A1H1UZA8</accession>
<dbReference type="Gene3D" id="1.10.10.60">
    <property type="entry name" value="Homeodomain-like"/>
    <property type="match status" value="1"/>
</dbReference>
<reference evidence="7" key="1">
    <citation type="submission" date="2016-10" db="EMBL/GenBank/DDBJ databases">
        <authorList>
            <person name="Varghese N."/>
            <person name="Submissions S."/>
        </authorList>
    </citation>
    <scope>NUCLEOTIDE SEQUENCE [LARGE SCALE GENOMIC DNA]</scope>
    <source>
        <strain evidence="7">DSM 22082</strain>
    </source>
</reference>
<dbReference type="Proteomes" id="UP000199700">
    <property type="component" value="Chromosome"/>
</dbReference>
<keyword evidence="8" id="KW-1185">Reference proteome</keyword>
<evidence type="ECO:0000256" key="3">
    <source>
        <dbReference type="ARBA" id="ARBA00023163"/>
    </source>
</evidence>
<sequence length="240" mass="26307">MSPRVGPYGLLSHERIIAAAIEVADEAGLEAMTMKRVAARLGAGAMSLYRHVSDKEELIGNMVDQVTGEYAYPDPSGLSWREAMHVLARQDWDAFLAHPWMLTATTTVTPPFGTASLSAMEWALSALDEVGLSPDAAARMIMTINNYVQGSARVVLGDRRAEAEDDPGLAWKQRLHDVELKDFPHLSRLIAHPVPARERDWFEGGLDVILDGVQARHNASPDTAGITRSHEPIDTRTTES</sequence>
<dbReference type="STRING" id="629680.SAMN04489751_2833"/>
<dbReference type="InterPro" id="IPR009057">
    <property type="entry name" value="Homeodomain-like_sf"/>
</dbReference>
<dbReference type="InterPro" id="IPR036271">
    <property type="entry name" value="Tet_transcr_reg_TetR-rel_C_sf"/>
</dbReference>
<dbReference type="GO" id="GO:0045892">
    <property type="term" value="P:negative regulation of DNA-templated transcription"/>
    <property type="evidence" value="ECO:0007669"/>
    <property type="project" value="InterPro"/>
</dbReference>
<evidence type="ECO:0000259" key="6">
    <source>
        <dbReference type="PROSITE" id="PS50977"/>
    </source>
</evidence>
<dbReference type="GO" id="GO:0003700">
    <property type="term" value="F:DNA-binding transcription factor activity"/>
    <property type="evidence" value="ECO:0007669"/>
    <property type="project" value="TreeGrafter"/>
</dbReference>
<dbReference type="SUPFAM" id="SSF46689">
    <property type="entry name" value="Homeodomain-like"/>
    <property type="match status" value="1"/>
</dbReference>
<organism evidence="7 8">
    <name type="scientific">Brevibacterium sandarakinum</name>
    <dbReference type="NCBI Taxonomy" id="629680"/>
    <lineage>
        <taxon>Bacteria</taxon>
        <taxon>Bacillati</taxon>
        <taxon>Actinomycetota</taxon>
        <taxon>Actinomycetes</taxon>
        <taxon>Micrococcales</taxon>
        <taxon>Brevibacteriaceae</taxon>
        <taxon>Brevibacterium</taxon>
    </lineage>
</organism>
<protein>
    <submittedName>
        <fullName evidence="7">Regulatory protein, tetR family</fullName>
    </submittedName>
</protein>
<dbReference type="Pfam" id="PF00440">
    <property type="entry name" value="TetR_N"/>
    <property type="match status" value="1"/>
</dbReference>
<feature type="region of interest" description="Disordered" evidence="5">
    <location>
        <begin position="218"/>
        <end position="240"/>
    </location>
</feature>
<dbReference type="PROSITE" id="PS50977">
    <property type="entry name" value="HTH_TETR_2"/>
    <property type="match status" value="1"/>
</dbReference>
<proteinExistence type="predicted"/>
<dbReference type="InterPro" id="IPR001647">
    <property type="entry name" value="HTH_TetR"/>
</dbReference>
<evidence type="ECO:0000313" key="8">
    <source>
        <dbReference type="Proteomes" id="UP000199700"/>
    </source>
</evidence>
<evidence type="ECO:0000313" key="7">
    <source>
        <dbReference type="EMBL" id="SDS77446.1"/>
    </source>
</evidence>
<keyword evidence="2 4" id="KW-0238">DNA-binding</keyword>
<feature type="domain" description="HTH tetR-type" evidence="6">
    <location>
        <begin position="10"/>
        <end position="70"/>
    </location>
</feature>
<feature type="DNA-binding region" description="H-T-H motif" evidence="4">
    <location>
        <begin position="33"/>
        <end position="52"/>
    </location>
</feature>
<dbReference type="Pfam" id="PF02909">
    <property type="entry name" value="TetR_C_1"/>
    <property type="match status" value="1"/>
</dbReference>
<feature type="compositionally biased region" description="Basic and acidic residues" evidence="5">
    <location>
        <begin position="228"/>
        <end position="240"/>
    </location>
</feature>
<dbReference type="RefSeq" id="WP_092109362.1">
    <property type="nucleotide sequence ID" value="NZ_LT629739.1"/>
</dbReference>
<evidence type="ECO:0000256" key="1">
    <source>
        <dbReference type="ARBA" id="ARBA00023015"/>
    </source>
</evidence>
<dbReference type="AlphaFoldDB" id="A0A1H1UZA8"/>
<dbReference type="OrthoDB" id="4540879at2"/>
<dbReference type="PANTHER" id="PTHR30055">
    <property type="entry name" value="HTH-TYPE TRANSCRIPTIONAL REGULATOR RUTR"/>
    <property type="match status" value="1"/>
</dbReference>
<dbReference type="InterPro" id="IPR004111">
    <property type="entry name" value="Repressor_TetR_C"/>
</dbReference>
<dbReference type="SUPFAM" id="SSF48498">
    <property type="entry name" value="Tetracyclin repressor-like, C-terminal domain"/>
    <property type="match status" value="1"/>
</dbReference>